<dbReference type="GeneID" id="84578150"/>
<keyword evidence="3" id="KW-0560">Oxidoreductase</keyword>
<dbReference type="PROSITE" id="PS51352">
    <property type="entry name" value="THIOREDOXIN_2"/>
    <property type="match status" value="1"/>
</dbReference>
<keyword evidence="5" id="KW-0676">Redox-active center</keyword>
<dbReference type="PANTHER" id="PTHR43110:SF1">
    <property type="entry name" value="THIOL PEROXIDASE"/>
    <property type="match status" value="1"/>
</dbReference>
<dbReference type="CDD" id="cd03014">
    <property type="entry name" value="PRX_Atyp2cys"/>
    <property type="match status" value="1"/>
</dbReference>
<reference evidence="7 8" key="1">
    <citation type="submission" date="2017-09" db="EMBL/GenBank/DDBJ databases">
        <title>Bacterial strain isolated from the female urinary microbiota.</title>
        <authorList>
            <person name="Thomas-White K."/>
            <person name="Kumar N."/>
            <person name="Forster S."/>
            <person name="Putonti C."/>
            <person name="Lawley T."/>
            <person name="Wolfe A.J."/>
        </authorList>
    </citation>
    <scope>NUCLEOTIDE SEQUENCE [LARGE SCALE GENOMIC DNA]</scope>
    <source>
        <strain evidence="7 8">UMB0204</strain>
    </source>
</reference>
<dbReference type="InterPro" id="IPR002065">
    <property type="entry name" value="TPX"/>
</dbReference>
<keyword evidence="4" id="KW-1015">Disulfide bond</keyword>
<dbReference type="RefSeq" id="WP_004818296.1">
    <property type="nucleotide sequence ID" value="NZ_CAUPDS010000014.1"/>
</dbReference>
<keyword evidence="2" id="KW-0049">Antioxidant</keyword>
<dbReference type="Proteomes" id="UP000235658">
    <property type="component" value="Unassembled WGS sequence"/>
</dbReference>
<dbReference type="InterPro" id="IPR013766">
    <property type="entry name" value="Thioredoxin_domain"/>
</dbReference>
<organism evidence="7 8">
    <name type="scientific">Anaerococcus hydrogenalis</name>
    <dbReference type="NCBI Taxonomy" id="33029"/>
    <lineage>
        <taxon>Bacteria</taxon>
        <taxon>Bacillati</taxon>
        <taxon>Bacillota</taxon>
        <taxon>Tissierellia</taxon>
        <taxon>Tissierellales</taxon>
        <taxon>Peptoniphilaceae</taxon>
        <taxon>Anaerococcus</taxon>
    </lineage>
</organism>
<dbReference type="Pfam" id="PF08534">
    <property type="entry name" value="Redoxin"/>
    <property type="match status" value="1"/>
</dbReference>
<dbReference type="InterPro" id="IPR050455">
    <property type="entry name" value="Tpx_Peroxidase_subfamily"/>
</dbReference>
<dbReference type="NCBIfam" id="NF001808">
    <property type="entry name" value="PRK00522.1"/>
    <property type="match status" value="1"/>
</dbReference>
<dbReference type="PANTHER" id="PTHR43110">
    <property type="entry name" value="THIOL PEROXIDASE"/>
    <property type="match status" value="1"/>
</dbReference>
<evidence type="ECO:0000259" key="6">
    <source>
        <dbReference type="PROSITE" id="PS51352"/>
    </source>
</evidence>
<keyword evidence="1 7" id="KW-0575">Peroxidase</keyword>
<comment type="caution">
    <text evidence="7">The sequence shown here is derived from an EMBL/GenBank/DDBJ whole genome shotgun (WGS) entry which is preliminary data.</text>
</comment>
<dbReference type="InterPro" id="IPR013740">
    <property type="entry name" value="Redoxin"/>
</dbReference>
<sequence>MTERKKKFGEEEITVIGEELKVGDTAPNFKAINNDLSEYDFYKEEEGKIKILSVVPSLDTSVCEIQTTKFNKAAADISPDVSIVTISNDLPFAQSRFCSAKGIDQVKTVSDYNYLDFADKYATLIKELKLQNRSVFVVDKDNKLVHVEYLEQNTELPDYEAALEAAKKLV</sequence>
<evidence type="ECO:0000256" key="2">
    <source>
        <dbReference type="ARBA" id="ARBA00022862"/>
    </source>
</evidence>
<evidence type="ECO:0000256" key="4">
    <source>
        <dbReference type="ARBA" id="ARBA00023157"/>
    </source>
</evidence>
<proteinExistence type="predicted"/>
<dbReference type="InterPro" id="IPR036249">
    <property type="entry name" value="Thioredoxin-like_sf"/>
</dbReference>
<protein>
    <submittedName>
        <fullName evidence="7">Thiol peroxidase</fullName>
    </submittedName>
</protein>
<gene>
    <name evidence="7" type="ORF">CJ192_03000</name>
</gene>
<dbReference type="GO" id="GO:0008379">
    <property type="term" value="F:thioredoxin peroxidase activity"/>
    <property type="evidence" value="ECO:0007669"/>
    <property type="project" value="InterPro"/>
</dbReference>
<dbReference type="EMBL" id="PNHP01000002">
    <property type="protein sequence ID" value="PMC81740.1"/>
    <property type="molecule type" value="Genomic_DNA"/>
</dbReference>
<name>A0A2N6UJ16_9FIRM</name>
<evidence type="ECO:0000313" key="8">
    <source>
        <dbReference type="Proteomes" id="UP000235658"/>
    </source>
</evidence>
<accession>A0A2N6UJ16</accession>
<dbReference type="PROSITE" id="PS01265">
    <property type="entry name" value="TPX"/>
    <property type="match status" value="1"/>
</dbReference>
<dbReference type="AlphaFoldDB" id="A0A2N6UJ16"/>
<evidence type="ECO:0000256" key="5">
    <source>
        <dbReference type="ARBA" id="ARBA00023284"/>
    </source>
</evidence>
<dbReference type="SUPFAM" id="SSF52833">
    <property type="entry name" value="Thioredoxin-like"/>
    <property type="match status" value="1"/>
</dbReference>
<evidence type="ECO:0000313" key="7">
    <source>
        <dbReference type="EMBL" id="PMC81740.1"/>
    </source>
</evidence>
<dbReference type="Gene3D" id="3.40.30.10">
    <property type="entry name" value="Glutaredoxin"/>
    <property type="match status" value="1"/>
</dbReference>
<dbReference type="InterPro" id="IPR018219">
    <property type="entry name" value="Tpx_CS"/>
</dbReference>
<evidence type="ECO:0000256" key="1">
    <source>
        <dbReference type="ARBA" id="ARBA00022559"/>
    </source>
</evidence>
<evidence type="ECO:0000256" key="3">
    <source>
        <dbReference type="ARBA" id="ARBA00023002"/>
    </source>
</evidence>
<feature type="domain" description="Thioredoxin" evidence="6">
    <location>
        <begin position="20"/>
        <end position="168"/>
    </location>
</feature>